<gene>
    <name evidence="3" type="ORF">QWY28_05380</name>
</gene>
<dbReference type="Proteomes" id="UP001168620">
    <property type="component" value="Unassembled WGS sequence"/>
</dbReference>
<evidence type="ECO:0000259" key="2">
    <source>
        <dbReference type="Pfam" id="PF01323"/>
    </source>
</evidence>
<dbReference type="Gene3D" id="3.40.30.10">
    <property type="entry name" value="Glutaredoxin"/>
    <property type="match status" value="1"/>
</dbReference>
<comment type="caution">
    <text evidence="3">The sequence shown here is derived from an EMBL/GenBank/DDBJ whole genome shotgun (WGS) entry which is preliminary data.</text>
</comment>
<dbReference type="InterPro" id="IPR036249">
    <property type="entry name" value="Thioredoxin-like_sf"/>
</dbReference>
<evidence type="ECO:0000313" key="3">
    <source>
        <dbReference type="EMBL" id="MDN4172365.1"/>
    </source>
</evidence>
<dbReference type="SUPFAM" id="SSF52833">
    <property type="entry name" value="Thioredoxin-like"/>
    <property type="match status" value="1"/>
</dbReference>
<dbReference type="Pfam" id="PF01323">
    <property type="entry name" value="DSBA"/>
    <property type="match status" value="1"/>
</dbReference>
<name>A0ABT8FD78_9ACTN</name>
<sequence>MPQSSDLHPERPEAAPPSDPFRDPALVNPDAAVVTVWSDIGCPWASLALHTLRSRADEQDFDLVIDHRAFPLELFNKRPTPKGIIDVEVTAIAGLVPAMGWRPWSGPESEYVVSTLPAMAAVQAAKLASVGGLRASAALDAALRDAFYTSSRCITVHSEILDAASACGAVNLDALGQALESGQGYDEVFSQWATARALPVQGSPHLFVTDRYAEHNPGVDYHWTGRPGLGFPRFDRYDATWADVVLDLVAT</sequence>
<dbReference type="RefSeq" id="WP_300951259.1">
    <property type="nucleotide sequence ID" value="NZ_JAUHJQ010000001.1"/>
</dbReference>
<feature type="region of interest" description="Disordered" evidence="1">
    <location>
        <begin position="1"/>
        <end position="24"/>
    </location>
</feature>
<evidence type="ECO:0000313" key="4">
    <source>
        <dbReference type="Proteomes" id="UP001168620"/>
    </source>
</evidence>
<feature type="domain" description="DSBA-like thioredoxin" evidence="2">
    <location>
        <begin position="34"/>
        <end position="211"/>
    </location>
</feature>
<organism evidence="3 4">
    <name type="scientific">Nocardioides oceani</name>
    <dbReference type="NCBI Taxonomy" id="3058369"/>
    <lineage>
        <taxon>Bacteria</taxon>
        <taxon>Bacillati</taxon>
        <taxon>Actinomycetota</taxon>
        <taxon>Actinomycetes</taxon>
        <taxon>Propionibacteriales</taxon>
        <taxon>Nocardioidaceae</taxon>
        <taxon>Nocardioides</taxon>
    </lineage>
</organism>
<reference evidence="3" key="1">
    <citation type="submission" date="2023-06" db="EMBL/GenBank/DDBJ databases">
        <title>Draft genome sequence of Nocardioides sp. SOB77.</title>
        <authorList>
            <person name="Zhang G."/>
        </authorList>
    </citation>
    <scope>NUCLEOTIDE SEQUENCE</scope>
    <source>
        <strain evidence="3">SOB77</strain>
    </source>
</reference>
<proteinExistence type="predicted"/>
<keyword evidence="4" id="KW-1185">Reference proteome</keyword>
<dbReference type="InterPro" id="IPR001853">
    <property type="entry name" value="DSBA-like_thioredoxin_dom"/>
</dbReference>
<dbReference type="EMBL" id="JAUHJQ010000001">
    <property type="protein sequence ID" value="MDN4172365.1"/>
    <property type="molecule type" value="Genomic_DNA"/>
</dbReference>
<protein>
    <submittedName>
        <fullName evidence="3">DsbA family protein</fullName>
    </submittedName>
</protein>
<evidence type="ECO:0000256" key="1">
    <source>
        <dbReference type="SAM" id="MobiDB-lite"/>
    </source>
</evidence>
<accession>A0ABT8FD78</accession>